<dbReference type="RefSeq" id="WP_144353462.1">
    <property type="nucleotide sequence ID" value="NZ_KK082287.1"/>
</dbReference>
<keyword evidence="4" id="KW-0762">Sugar transport</keyword>
<dbReference type="Gene3D" id="3.40.50.300">
    <property type="entry name" value="P-loop containing nucleotide triphosphate hydrolases"/>
    <property type="match status" value="2"/>
</dbReference>
<dbReference type="PANTHER" id="PTHR43790:SF3">
    <property type="entry name" value="D-ALLOSE IMPORT ATP-BINDING PROTEIN ALSA-RELATED"/>
    <property type="match status" value="1"/>
</dbReference>
<keyword evidence="2" id="KW-0813">Transport</keyword>
<evidence type="ECO:0000256" key="9">
    <source>
        <dbReference type="ARBA" id="ARBA00023136"/>
    </source>
</evidence>
<comment type="caution">
    <text evidence="11">The sequence shown here is derived from an EMBL/GenBank/DDBJ whole genome shotgun (WGS) entry which is preliminary data.</text>
</comment>
<dbReference type="Proteomes" id="UP000053750">
    <property type="component" value="Unassembled WGS sequence"/>
</dbReference>
<name>A0A9W5RZ83_9BACL</name>
<dbReference type="PANTHER" id="PTHR43790">
    <property type="entry name" value="CARBOHYDRATE TRANSPORT ATP-BINDING PROTEIN MG119-RELATED"/>
    <property type="match status" value="1"/>
</dbReference>
<dbReference type="Pfam" id="PF00005">
    <property type="entry name" value="ABC_tran"/>
    <property type="match status" value="2"/>
</dbReference>
<dbReference type="InterPro" id="IPR050107">
    <property type="entry name" value="ABC_carbohydrate_import_ATPase"/>
</dbReference>
<dbReference type="InterPro" id="IPR003593">
    <property type="entry name" value="AAA+_ATPase"/>
</dbReference>
<evidence type="ECO:0000256" key="7">
    <source>
        <dbReference type="ARBA" id="ARBA00022840"/>
    </source>
</evidence>
<dbReference type="InterPro" id="IPR027417">
    <property type="entry name" value="P-loop_NTPase"/>
</dbReference>
<evidence type="ECO:0000259" key="10">
    <source>
        <dbReference type="PROSITE" id="PS50893"/>
    </source>
</evidence>
<feature type="domain" description="ABC transporter" evidence="10">
    <location>
        <begin position="254"/>
        <end position="497"/>
    </location>
</feature>
<evidence type="ECO:0000313" key="12">
    <source>
        <dbReference type="Proteomes" id="UP000053750"/>
    </source>
</evidence>
<evidence type="ECO:0000256" key="8">
    <source>
        <dbReference type="ARBA" id="ARBA00022967"/>
    </source>
</evidence>
<accession>A0A9W5RZ83</accession>
<dbReference type="EMBL" id="JFHU01000211">
    <property type="protein sequence ID" value="EXX85802.1"/>
    <property type="molecule type" value="Genomic_DNA"/>
</dbReference>
<keyword evidence="12" id="KW-1185">Reference proteome</keyword>
<dbReference type="CDD" id="cd03216">
    <property type="entry name" value="ABC_Carb_Monos_I"/>
    <property type="match status" value="1"/>
</dbReference>
<feature type="domain" description="ABC transporter" evidence="10">
    <location>
        <begin position="5"/>
        <end position="244"/>
    </location>
</feature>
<dbReference type="SMART" id="SM00382">
    <property type="entry name" value="AAA"/>
    <property type="match status" value="2"/>
</dbReference>
<dbReference type="CDD" id="cd03215">
    <property type="entry name" value="ABC_Carb_Monos_II"/>
    <property type="match status" value="1"/>
</dbReference>
<proteinExistence type="predicted"/>
<keyword evidence="8" id="KW-1278">Translocase</keyword>
<keyword evidence="7" id="KW-0067">ATP-binding</keyword>
<keyword evidence="3" id="KW-1003">Cell membrane</keyword>
<keyword evidence="6" id="KW-0547">Nucleotide-binding</keyword>
<evidence type="ECO:0000256" key="4">
    <source>
        <dbReference type="ARBA" id="ARBA00022597"/>
    </source>
</evidence>
<evidence type="ECO:0000256" key="6">
    <source>
        <dbReference type="ARBA" id="ARBA00022741"/>
    </source>
</evidence>
<dbReference type="GO" id="GO:0016887">
    <property type="term" value="F:ATP hydrolysis activity"/>
    <property type="evidence" value="ECO:0007669"/>
    <property type="project" value="InterPro"/>
</dbReference>
<comment type="subcellular location">
    <subcellularLocation>
        <location evidence="1">Cell membrane</location>
        <topology evidence="1">Peripheral membrane protein</topology>
    </subcellularLocation>
</comment>
<protein>
    <submittedName>
        <fullName evidence="11">Sugar ABC transporter</fullName>
    </submittedName>
</protein>
<dbReference type="SUPFAM" id="SSF52540">
    <property type="entry name" value="P-loop containing nucleoside triphosphate hydrolases"/>
    <property type="match status" value="2"/>
</dbReference>
<keyword evidence="5" id="KW-0677">Repeat</keyword>
<organism evidence="11 12">
    <name type="scientific">Paenibacillus darwinianus</name>
    <dbReference type="NCBI Taxonomy" id="1380763"/>
    <lineage>
        <taxon>Bacteria</taxon>
        <taxon>Bacillati</taxon>
        <taxon>Bacillota</taxon>
        <taxon>Bacilli</taxon>
        <taxon>Bacillales</taxon>
        <taxon>Paenibacillaceae</taxon>
        <taxon>Paenibacillus</taxon>
    </lineage>
</organism>
<dbReference type="GO" id="GO:0005524">
    <property type="term" value="F:ATP binding"/>
    <property type="evidence" value="ECO:0007669"/>
    <property type="project" value="UniProtKB-KW"/>
</dbReference>
<dbReference type="PROSITE" id="PS50893">
    <property type="entry name" value="ABC_TRANSPORTER_2"/>
    <property type="match status" value="2"/>
</dbReference>
<dbReference type="InterPro" id="IPR003439">
    <property type="entry name" value="ABC_transporter-like_ATP-bd"/>
</dbReference>
<sequence>MSHLLEMRKISKQFNDNTVLNGIDFVADGGQVHAIIGENGAGKSTMMRILAGLFLPDSGEIRINGDAVSIQNPKQSQELGIAMIHQEMRLFQDLTITENVFMRREPLKRVKWIRLIDWDSAYKEAQTYLDDLNLPLDSRMLVKNLTIAQQKFVEIIKALSQDAKIIIMDEPTAALTEKETELLFQVIRDVKKRGVCIIYISHRIEELRHIADVVTVLRDGEIIEKCDMRFADISELVRAMAGKELSDRYPKLKVKLGKEILRVEGLSYEGRIRDISFDVRRGEILGITGLSGSGRSTLAKVLFGIHQPFQGTIWLGGKPFFSMNPHLAQKNGLCYVTGVSHDEGLILDASIAENITLSNLERISSAGFIRKEKQSVYSKDLIERLGITADEHDLVKNLSGGKQKKVILAKWLFSNAKVLLMEEPTAGIDIVSKIDIYNIMNELVLSGVSIIMISTNIQEIIGLSDRIVVMYKGEIRGIFPKGEATQERILYYASGGE</sequence>
<dbReference type="FunFam" id="3.40.50.300:FF:000127">
    <property type="entry name" value="Ribose import ATP-binding protein RbsA"/>
    <property type="match status" value="1"/>
</dbReference>
<dbReference type="AlphaFoldDB" id="A0A9W5RZ83"/>
<gene>
    <name evidence="11" type="ORF">BG53_07640</name>
</gene>
<evidence type="ECO:0000256" key="2">
    <source>
        <dbReference type="ARBA" id="ARBA00022448"/>
    </source>
</evidence>
<dbReference type="GO" id="GO:0005886">
    <property type="term" value="C:plasma membrane"/>
    <property type="evidence" value="ECO:0007669"/>
    <property type="project" value="UniProtKB-SubCell"/>
</dbReference>
<reference evidence="11 12" key="1">
    <citation type="submission" date="2014-02" db="EMBL/GenBank/DDBJ databases">
        <title>Genome sequence of Paenibacillus darwinianus reveals adaptive mechanisms for survival in Antarctic soils.</title>
        <authorList>
            <person name="Dsouza M."/>
            <person name="Taylor M.W."/>
            <person name="Turner S.J."/>
            <person name="Aislabie J."/>
        </authorList>
    </citation>
    <scope>NUCLEOTIDE SEQUENCE [LARGE SCALE GENOMIC DNA]</scope>
    <source>
        <strain evidence="11 12">CE1</strain>
    </source>
</reference>
<evidence type="ECO:0000256" key="5">
    <source>
        <dbReference type="ARBA" id="ARBA00022737"/>
    </source>
</evidence>
<evidence type="ECO:0000313" key="11">
    <source>
        <dbReference type="EMBL" id="EXX85802.1"/>
    </source>
</evidence>
<evidence type="ECO:0000256" key="1">
    <source>
        <dbReference type="ARBA" id="ARBA00004202"/>
    </source>
</evidence>
<keyword evidence="9" id="KW-0472">Membrane</keyword>
<evidence type="ECO:0000256" key="3">
    <source>
        <dbReference type="ARBA" id="ARBA00022475"/>
    </source>
</evidence>
<dbReference type="OrthoDB" id="304830at2"/>